<gene>
    <name evidence="2" type="ORF">Q4T40_22380</name>
</gene>
<comment type="caution">
    <text evidence="2">The sequence shown here is derived from an EMBL/GenBank/DDBJ whole genome shotgun (WGS) entry which is preliminary data.</text>
</comment>
<feature type="signal peptide" evidence="1">
    <location>
        <begin position="1"/>
        <end position="22"/>
    </location>
</feature>
<evidence type="ECO:0000256" key="1">
    <source>
        <dbReference type="SAM" id="SignalP"/>
    </source>
</evidence>
<dbReference type="Proteomes" id="UP001254848">
    <property type="component" value="Unassembled WGS sequence"/>
</dbReference>
<keyword evidence="3" id="KW-1185">Reference proteome</keyword>
<dbReference type="RefSeq" id="WP_413782551.1">
    <property type="nucleotide sequence ID" value="NZ_JAUOZS010000002.1"/>
</dbReference>
<dbReference type="EMBL" id="JAUOZS010000002">
    <property type="protein sequence ID" value="MDT8903990.1"/>
    <property type="molecule type" value="Genomic_DNA"/>
</dbReference>
<keyword evidence="1" id="KW-0732">Signal</keyword>
<accession>A0ABU3P4M4</accession>
<proteinExistence type="predicted"/>
<protein>
    <submittedName>
        <fullName evidence="2">Uncharacterized protein</fullName>
    </submittedName>
</protein>
<sequence>MKKVLLGITLLVFVLGQSVCFANPIPNLVGTWTVASEGVALLKGNDAVKHGRANDTLDKEGRIKAIGSSAPDMKIVITEQKGRIFYGTKQTGKVAENFAGVIGYDNKTIHCVDEDGFNDGTYDSKNDRIDYFYKHANDNDSMVVVGTWTRVK</sequence>
<evidence type="ECO:0000313" key="3">
    <source>
        <dbReference type="Proteomes" id="UP001254848"/>
    </source>
</evidence>
<organism evidence="2 3">
    <name type="scientific">Anaeroselena agilis</name>
    <dbReference type="NCBI Taxonomy" id="3063788"/>
    <lineage>
        <taxon>Bacteria</taxon>
        <taxon>Bacillati</taxon>
        <taxon>Bacillota</taxon>
        <taxon>Negativicutes</taxon>
        <taxon>Acetonemataceae</taxon>
        <taxon>Anaeroselena</taxon>
    </lineage>
</organism>
<name>A0ABU3P4M4_9FIRM</name>
<reference evidence="2 3" key="1">
    <citation type="submission" date="2023-07" db="EMBL/GenBank/DDBJ databases">
        <title>The novel representative of Negativicutes class, Anaeroselena agilis gen. nov. sp. nov.</title>
        <authorList>
            <person name="Prokofeva M.I."/>
            <person name="Elcheninov A.G."/>
            <person name="Klyukina A."/>
            <person name="Kublanov I.V."/>
            <person name="Frolov E.N."/>
            <person name="Podosokorskaya O.A."/>
        </authorList>
    </citation>
    <scope>NUCLEOTIDE SEQUENCE [LARGE SCALE GENOMIC DNA]</scope>
    <source>
        <strain evidence="2 3">4137-cl</strain>
    </source>
</reference>
<feature type="chain" id="PRO_5046707747" evidence="1">
    <location>
        <begin position="23"/>
        <end position="152"/>
    </location>
</feature>
<evidence type="ECO:0000313" key="2">
    <source>
        <dbReference type="EMBL" id="MDT8903990.1"/>
    </source>
</evidence>